<dbReference type="SUPFAM" id="SSF51182">
    <property type="entry name" value="RmlC-like cupins"/>
    <property type="match status" value="1"/>
</dbReference>
<reference evidence="4" key="1">
    <citation type="submission" date="2022-12" db="EMBL/GenBank/DDBJ databases">
        <title>Paracoccus sp. EF6 isolated from a lake water.</title>
        <authorList>
            <person name="Liu H."/>
        </authorList>
    </citation>
    <scope>NUCLEOTIDE SEQUENCE</scope>
    <source>
        <strain evidence="4">EF6</strain>
    </source>
</reference>
<dbReference type="Gene3D" id="2.60.120.10">
    <property type="entry name" value="Jelly Rolls"/>
    <property type="match status" value="1"/>
</dbReference>
<sequence length="335" mass="36134">MSAFERSWWKDGFPFSASLIRAGRRLQADDINVPSILDAPPPSSFPPAVSPAPAQESLVPAAMRPARQGGRPIGRQNGLRLLPLEAFVWGSQSKPPQPRTRPDHVLIWVTEGHVHLDFPREHLRLCAGDLRYIPAGTAFAAAAAEGTRGHVLLLSAPLALQAAPPLPDRVLAAQVGSHAAQLEATLREIGIETPDSGAGTLSCLMNLLSLRLRQLAPARVQDAPAPGLPDRPLIERFMALARERLGEARSVAELAAELGSTTLLLDHACLAAHGKRAVEMIHDLRLECAARMLRETARPTQRIAAELGYSSHAHFTRAFVSATGRTPEAFRVQSC</sequence>
<evidence type="ECO:0000256" key="1">
    <source>
        <dbReference type="ARBA" id="ARBA00023015"/>
    </source>
</evidence>
<gene>
    <name evidence="4" type="ORF">OU682_09125</name>
</gene>
<proteinExistence type="predicted"/>
<name>A0ABT4J3S2_9RHOB</name>
<evidence type="ECO:0000256" key="2">
    <source>
        <dbReference type="ARBA" id="ARBA00023163"/>
    </source>
</evidence>
<dbReference type="PROSITE" id="PS01124">
    <property type="entry name" value="HTH_ARAC_FAMILY_2"/>
    <property type="match status" value="1"/>
</dbReference>
<evidence type="ECO:0000313" key="4">
    <source>
        <dbReference type="EMBL" id="MCZ0961777.1"/>
    </source>
</evidence>
<organism evidence="4 5">
    <name type="scientific">Paracoccus benzoatiresistens</name>
    <dbReference type="NCBI Taxonomy" id="2997341"/>
    <lineage>
        <taxon>Bacteria</taxon>
        <taxon>Pseudomonadati</taxon>
        <taxon>Pseudomonadota</taxon>
        <taxon>Alphaproteobacteria</taxon>
        <taxon>Rhodobacterales</taxon>
        <taxon>Paracoccaceae</taxon>
        <taxon>Paracoccus</taxon>
    </lineage>
</organism>
<evidence type="ECO:0000259" key="3">
    <source>
        <dbReference type="PROSITE" id="PS01124"/>
    </source>
</evidence>
<comment type="caution">
    <text evidence="4">The sequence shown here is derived from an EMBL/GenBank/DDBJ whole genome shotgun (WGS) entry which is preliminary data.</text>
</comment>
<keyword evidence="5" id="KW-1185">Reference proteome</keyword>
<dbReference type="EMBL" id="JAPTYD010000009">
    <property type="protein sequence ID" value="MCZ0961777.1"/>
    <property type="molecule type" value="Genomic_DNA"/>
</dbReference>
<dbReference type="InterPro" id="IPR018060">
    <property type="entry name" value="HTH_AraC"/>
</dbReference>
<dbReference type="RefSeq" id="WP_268941772.1">
    <property type="nucleotide sequence ID" value="NZ_JAPTYD010000009.1"/>
</dbReference>
<accession>A0ABT4J3S2</accession>
<dbReference type="InterPro" id="IPR011051">
    <property type="entry name" value="RmlC_Cupin_sf"/>
</dbReference>
<dbReference type="PANTHER" id="PTHR11019:SF199">
    <property type="entry name" value="HTH-TYPE TRANSCRIPTIONAL REGULATOR NIMR"/>
    <property type="match status" value="1"/>
</dbReference>
<protein>
    <submittedName>
        <fullName evidence="4">AraC family transcriptional regulator</fullName>
    </submittedName>
</protein>
<dbReference type="InterPro" id="IPR009057">
    <property type="entry name" value="Homeodomain-like_sf"/>
</dbReference>
<keyword evidence="2" id="KW-0804">Transcription</keyword>
<dbReference type="Proteomes" id="UP001149822">
    <property type="component" value="Unassembled WGS sequence"/>
</dbReference>
<keyword evidence="1" id="KW-0805">Transcription regulation</keyword>
<dbReference type="InterPro" id="IPR014710">
    <property type="entry name" value="RmlC-like_jellyroll"/>
</dbReference>
<feature type="domain" description="HTH araC/xylS-type" evidence="3">
    <location>
        <begin position="235"/>
        <end position="333"/>
    </location>
</feature>
<dbReference type="PANTHER" id="PTHR11019">
    <property type="entry name" value="HTH-TYPE TRANSCRIPTIONAL REGULATOR NIMR"/>
    <property type="match status" value="1"/>
</dbReference>
<dbReference type="Gene3D" id="1.10.10.60">
    <property type="entry name" value="Homeodomain-like"/>
    <property type="match status" value="1"/>
</dbReference>
<dbReference type="SMART" id="SM00342">
    <property type="entry name" value="HTH_ARAC"/>
    <property type="match status" value="1"/>
</dbReference>
<evidence type="ECO:0000313" key="5">
    <source>
        <dbReference type="Proteomes" id="UP001149822"/>
    </source>
</evidence>
<dbReference type="Pfam" id="PF12833">
    <property type="entry name" value="HTH_18"/>
    <property type="match status" value="1"/>
</dbReference>
<dbReference type="SUPFAM" id="SSF46689">
    <property type="entry name" value="Homeodomain-like"/>
    <property type="match status" value="1"/>
</dbReference>